<dbReference type="InterPro" id="IPR012312">
    <property type="entry name" value="Hemerythrin-like"/>
</dbReference>
<dbReference type="PANTHER" id="PTHR37164:SF1">
    <property type="entry name" value="BACTERIOHEMERYTHRIN"/>
    <property type="match status" value="1"/>
</dbReference>
<dbReference type="PANTHER" id="PTHR37164">
    <property type="entry name" value="BACTERIOHEMERYTHRIN"/>
    <property type="match status" value="1"/>
</dbReference>
<comment type="similarity">
    <text evidence="1">Belongs to the hemerythrin family.</text>
</comment>
<evidence type="ECO:0000259" key="5">
    <source>
        <dbReference type="Pfam" id="PF01814"/>
    </source>
</evidence>
<keyword evidence="2" id="KW-0479">Metal-binding</keyword>
<feature type="domain" description="Hemerythrin-like" evidence="5">
    <location>
        <begin position="14"/>
        <end position="125"/>
    </location>
</feature>
<evidence type="ECO:0000256" key="3">
    <source>
        <dbReference type="ARBA" id="ARBA00023004"/>
    </source>
</evidence>
<dbReference type="EMBL" id="FNWO01000002">
    <property type="protein sequence ID" value="SEH27350.1"/>
    <property type="molecule type" value="Genomic_DNA"/>
</dbReference>
<dbReference type="InterPro" id="IPR012827">
    <property type="entry name" value="Hemerythrin_metal-bd"/>
</dbReference>
<proteinExistence type="inferred from homology"/>
<dbReference type="InterPro" id="IPR035938">
    <property type="entry name" value="Hemerythrin-like_sf"/>
</dbReference>
<evidence type="ECO:0000256" key="2">
    <source>
        <dbReference type="ARBA" id="ARBA00022723"/>
    </source>
</evidence>
<evidence type="ECO:0000256" key="1">
    <source>
        <dbReference type="ARBA" id="ARBA00010587"/>
    </source>
</evidence>
<accession>A0A1H6GZ87</accession>
<name>A0A1H6GZ87_MAGFU</name>
<evidence type="ECO:0000313" key="6">
    <source>
        <dbReference type="EMBL" id="SEH27350.1"/>
    </source>
</evidence>
<keyword evidence="7" id="KW-1185">Reference proteome</keyword>
<evidence type="ECO:0000313" key="7">
    <source>
        <dbReference type="Proteomes" id="UP000182983"/>
    </source>
</evidence>
<dbReference type="InterPro" id="IPR050669">
    <property type="entry name" value="Hemerythrin"/>
</dbReference>
<organism evidence="6 7">
    <name type="scientific">Magnetospirillum fulvum</name>
    <name type="common">Rhodospirillum fulvum</name>
    <dbReference type="NCBI Taxonomy" id="1082"/>
    <lineage>
        <taxon>Bacteria</taxon>
        <taxon>Pseudomonadati</taxon>
        <taxon>Pseudomonadota</taxon>
        <taxon>Alphaproteobacteria</taxon>
        <taxon>Rhodospirillales</taxon>
        <taxon>Rhodospirillaceae</taxon>
        <taxon>Magnetospirillum</taxon>
    </lineage>
</organism>
<dbReference type="OrthoDB" id="7305302at2"/>
<protein>
    <submittedName>
        <fullName evidence="6">Hemerythrin-like metal-binding domain protein</fullName>
    </submittedName>
</protein>
<feature type="compositionally biased region" description="Basic and acidic residues" evidence="4">
    <location>
        <begin position="148"/>
        <end position="158"/>
    </location>
</feature>
<feature type="compositionally biased region" description="Basic residues" evidence="4">
    <location>
        <begin position="138"/>
        <end position="147"/>
    </location>
</feature>
<dbReference type="Proteomes" id="UP000182983">
    <property type="component" value="Unassembled WGS sequence"/>
</dbReference>
<evidence type="ECO:0000256" key="4">
    <source>
        <dbReference type="SAM" id="MobiDB-lite"/>
    </source>
</evidence>
<dbReference type="SUPFAM" id="SSF47188">
    <property type="entry name" value="Hemerythrin-like"/>
    <property type="match status" value="1"/>
</dbReference>
<dbReference type="GO" id="GO:0046872">
    <property type="term" value="F:metal ion binding"/>
    <property type="evidence" value="ECO:0007669"/>
    <property type="project" value="UniProtKB-KW"/>
</dbReference>
<gene>
    <name evidence="6" type="ORF">SAMN04244559_00494</name>
</gene>
<dbReference type="NCBIfam" id="TIGR02481">
    <property type="entry name" value="hemeryth_dom"/>
    <property type="match status" value="1"/>
</dbReference>
<keyword evidence="3" id="KW-0408">Iron</keyword>
<dbReference type="Gene3D" id="1.20.120.50">
    <property type="entry name" value="Hemerythrin-like"/>
    <property type="match status" value="1"/>
</dbReference>
<feature type="region of interest" description="Disordered" evidence="4">
    <location>
        <begin position="138"/>
        <end position="158"/>
    </location>
</feature>
<sequence length="158" mass="17657">MAIAWDDSFAIGDDGIDADHRAMMALISRLQTLTSGLGDGEAIVSAISQLRNLCFGHFIREEALQNRIGFPDIEAHRLGHQMLLKRLDAVLNHFAEGSDQIRVGILRTLGDSLATWMVFHITRGDIEMRPYVEAINRKRRGSPSRRRSATDHRPLLGA</sequence>
<reference evidence="7" key="1">
    <citation type="submission" date="2016-10" db="EMBL/GenBank/DDBJ databases">
        <authorList>
            <person name="Varghese N."/>
            <person name="Submissions S."/>
        </authorList>
    </citation>
    <scope>NUCLEOTIDE SEQUENCE [LARGE SCALE GENOMIC DNA]</scope>
    <source>
        <strain evidence="7">DSM 13234</strain>
    </source>
</reference>
<dbReference type="RefSeq" id="WP_074765225.1">
    <property type="nucleotide sequence ID" value="NZ_FNWO01000002.1"/>
</dbReference>
<dbReference type="CDD" id="cd12107">
    <property type="entry name" value="Hemerythrin"/>
    <property type="match status" value="1"/>
</dbReference>
<dbReference type="Pfam" id="PF01814">
    <property type="entry name" value="Hemerythrin"/>
    <property type="match status" value="1"/>
</dbReference>
<dbReference type="AlphaFoldDB" id="A0A1H6GZ87"/>